<dbReference type="EMBL" id="BSNS01000009">
    <property type="protein sequence ID" value="GLQ54793.1"/>
    <property type="molecule type" value="Genomic_DNA"/>
</dbReference>
<sequence>MSYTIRSAEPADRQALFDVCLRTADSGKDASALYGDPLYPGVIWSVPYLELEPRHAFVLAGPDGVVGYIVGAPDSARFAKRLEAEWWPQWRERFAGRVSEAPHDVRVLEYIRNPPAPDAWLESEYPGHLHINILPHVQSGGWGRKLIETELDSQRAAGVPGVHLGVSPTNHRAIGFYQHVGFSRLEALPGVVFGRKLA</sequence>
<dbReference type="PANTHER" id="PTHR13170:SF16">
    <property type="entry name" value="PROTEIN O-GLCNACASE"/>
    <property type="match status" value="1"/>
</dbReference>
<keyword evidence="3" id="KW-1185">Reference proteome</keyword>
<organism evidence="2 3">
    <name type="scientific">Devosia nitrariae</name>
    <dbReference type="NCBI Taxonomy" id="2071872"/>
    <lineage>
        <taxon>Bacteria</taxon>
        <taxon>Pseudomonadati</taxon>
        <taxon>Pseudomonadota</taxon>
        <taxon>Alphaproteobacteria</taxon>
        <taxon>Hyphomicrobiales</taxon>
        <taxon>Devosiaceae</taxon>
        <taxon>Devosia</taxon>
    </lineage>
</organism>
<accession>A0ABQ5W412</accession>
<dbReference type="InterPro" id="IPR051822">
    <property type="entry name" value="Glycosyl_Hydrolase_84"/>
</dbReference>
<dbReference type="PROSITE" id="PS51186">
    <property type="entry name" value="GNAT"/>
    <property type="match status" value="1"/>
</dbReference>
<evidence type="ECO:0000259" key="1">
    <source>
        <dbReference type="PROSITE" id="PS51186"/>
    </source>
</evidence>
<dbReference type="RefSeq" id="WP_284340237.1">
    <property type="nucleotide sequence ID" value="NZ_BSNS01000009.1"/>
</dbReference>
<feature type="domain" description="N-acetyltransferase" evidence="1">
    <location>
        <begin position="66"/>
        <end position="198"/>
    </location>
</feature>
<dbReference type="Proteomes" id="UP001156691">
    <property type="component" value="Unassembled WGS sequence"/>
</dbReference>
<dbReference type="PANTHER" id="PTHR13170">
    <property type="entry name" value="O-GLCNACASE"/>
    <property type="match status" value="1"/>
</dbReference>
<dbReference type="Gene3D" id="3.40.630.30">
    <property type="match status" value="1"/>
</dbReference>
<reference evidence="3" key="1">
    <citation type="journal article" date="2019" name="Int. J. Syst. Evol. Microbiol.">
        <title>The Global Catalogue of Microorganisms (GCM) 10K type strain sequencing project: providing services to taxonomists for standard genome sequencing and annotation.</title>
        <authorList>
            <consortium name="The Broad Institute Genomics Platform"/>
            <consortium name="The Broad Institute Genome Sequencing Center for Infectious Disease"/>
            <person name="Wu L."/>
            <person name="Ma J."/>
        </authorList>
    </citation>
    <scope>NUCLEOTIDE SEQUENCE [LARGE SCALE GENOMIC DNA]</scope>
    <source>
        <strain evidence="3">NBRC 112416</strain>
    </source>
</reference>
<dbReference type="SUPFAM" id="SSF55729">
    <property type="entry name" value="Acyl-CoA N-acyltransferases (Nat)"/>
    <property type="match status" value="1"/>
</dbReference>
<comment type="caution">
    <text evidence="2">The sequence shown here is derived from an EMBL/GenBank/DDBJ whole genome shotgun (WGS) entry which is preliminary data.</text>
</comment>
<protein>
    <recommendedName>
        <fullName evidence="1">N-acetyltransferase domain-containing protein</fullName>
    </recommendedName>
</protein>
<evidence type="ECO:0000313" key="3">
    <source>
        <dbReference type="Proteomes" id="UP001156691"/>
    </source>
</evidence>
<name>A0ABQ5W412_9HYPH</name>
<evidence type="ECO:0000313" key="2">
    <source>
        <dbReference type="EMBL" id="GLQ54793.1"/>
    </source>
</evidence>
<dbReference type="InterPro" id="IPR016181">
    <property type="entry name" value="Acyl_CoA_acyltransferase"/>
</dbReference>
<proteinExistence type="predicted"/>
<dbReference type="Pfam" id="PF00583">
    <property type="entry name" value="Acetyltransf_1"/>
    <property type="match status" value="1"/>
</dbReference>
<gene>
    <name evidence="2" type="ORF">GCM10010862_20520</name>
</gene>
<dbReference type="InterPro" id="IPR000182">
    <property type="entry name" value="GNAT_dom"/>
</dbReference>